<proteinExistence type="predicted"/>
<organism evidence="7">
    <name type="scientific">OCS116 cluster bacterium</name>
    <dbReference type="NCBI Taxonomy" id="2030921"/>
    <lineage>
        <taxon>Bacteria</taxon>
        <taxon>Pseudomonadati</taxon>
        <taxon>Pseudomonadota</taxon>
        <taxon>Alphaproteobacteria</taxon>
        <taxon>OCS116 cluster</taxon>
    </lineage>
</organism>
<keyword evidence="2" id="KW-1003">Cell membrane</keyword>
<evidence type="ECO:0008006" key="8">
    <source>
        <dbReference type="Google" id="ProtNLM"/>
    </source>
</evidence>
<feature type="transmembrane region" description="Helical" evidence="6">
    <location>
        <begin position="132"/>
        <end position="149"/>
    </location>
</feature>
<protein>
    <recommendedName>
        <fullName evidence="8">ABC transporter permease</fullName>
    </recommendedName>
</protein>
<evidence type="ECO:0000256" key="5">
    <source>
        <dbReference type="ARBA" id="ARBA00023136"/>
    </source>
</evidence>
<evidence type="ECO:0000256" key="4">
    <source>
        <dbReference type="ARBA" id="ARBA00022989"/>
    </source>
</evidence>
<evidence type="ECO:0000256" key="6">
    <source>
        <dbReference type="SAM" id="Phobius"/>
    </source>
</evidence>
<dbReference type="InterPro" id="IPR001851">
    <property type="entry name" value="ABC_transp_permease"/>
</dbReference>
<evidence type="ECO:0000256" key="3">
    <source>
        <dbReference type="ARBA" id="ARBA00022692"/>
    </source>
</evidence>
<feature type="transmembrane region" description="Helical" evidence="6">
    <location>
        <begin position="251"/>
        <end position="268"/>
    </location>
</feature>
<evidence type="ECO:0000256" key="1">
    <source>
        <dbReference type="ARBA" id="ARBA00004651"/>
    </source>
</evidence>
<dbReference type="CDD" id="cd06579">
    <property type="entry name" value="TM_PBP1_transp_AraH_like"/>
    <property type="match status" value="1"/>
</dbReference>
<evidence type="ECO:0000256" key="2">
    <source>
        <dbReference type="ARBA" id="ARBA00022475"/>
    </source>
</evidence>
<dbReference type="Pfam" id="PF02653">
    <property type="entry name" value="BPD_transp_2"/>
    <property type="match status" value="1"/>
</dbReference>
<feature type="transmembrane region" description="Helical" evidence="6">
    <location>
        <begin position="54"/>
        <end position="72"/>
    </location>
</feature>
<keyword evidence="3 6" id="KW-0812">Transmembrane</keyword>
<name>A0A2A4Z0J7_9PROT</name>
<feature type="transmembrane region" description="Helical" evidence="6">
    <location>
        <begin position="27"/>
        <end position="47"/>
    </location>
</feature>
<dbReference type="PANTHER" id="PTHR32196:SF63">
    <property type="entry name" value="INNER MEMBRANE ABC TRANSPORTER PERMEASE PROTEIN YJFF"/>
    <property type="match status" value="1"/>
</dbReference>
<dbReference type="GO" id="GO:0005886">
    <property type="term" value="C:plasma membrane"/>
    <property type="evidence" value="ECO:0007669"/>
    <property type="project" value="UniProtKB-SubCell"/>
</dbReference>
<keyword evidence="4 6" id="KW-1133">Transmembrane helix</keyword>
<dbReference type="GO" id="GO:0022857">
    <property type="term" value="F:transmembrane transporter activity"/>
    <property type="evidence" value="ECO:0007669"/>
    <property type="project" value="InterPro"/>
</dbReference>
<sequence>MSQNLEIQKESSQKSFNLMKSIKVADIIRLTVIISLLAFALTTPGFLSSLSIRSLLSTMSFVGCVAVGMTFITLSGNIMSFSIGAGLSAATIIFVALLPYGLFTALVATVIFSAVINGIQGWIIGYFRANPIIVSMAGYSLIIGIMTYFTQGRGLYIQGSEAAFFKQNLGPIPGPFIGLVLAVIVAQLILTYTRVGKRIYLTGSNSKAALAAGFEPWKTIVWAYVLSGVFAAIAAILMASRYSSGDLQHGIGLEFGAISAVLVGGTLIQGGKGSVLHTLLGTLLIAVFQAVLVLRGFSTEIQQLALGVVVLVVIMLQWKKDK</sequence>
<accession>A0A2A4Z0J7</accession>
<dbReference type="PANTHER" id="PTHR32196">
    <property type="entry name" value="ABC TRANSPORTER PERMEASE PROTEIN YPHD-RELATED-RELATED"/>
    <property type="match status" value="1"/>
</dbReference>
<comment type="caution">
    <text evidence="7">The sequence shown here is derived from an EMBL/GenBank/DDBJ whole genome shotgun (WGS) entry which is preliminary data.</text>
</comment>
<comment type="subcellular location">
    <subcellularLocation>
        <location evidence="1">Cell membrane</location>
        <topology evidence="1">Multi-pass membrane protein</topology>
    </subcellularLocation>
</comment>
<reference evidence="7" key="2">
    <citation type="journal article" date="2018" name="ISME J.">
        <title>A dynamic microbial community with high functional redundancy inhabits the cold, oxic subseafloor aquifer.</title>
        <authorList>
            <person name="Tully B.J."/>
            <person name="Wheat C.G."/>
            <person name="Glazer B.T."/>
            <person name="Huber J.A."/>
        </authorList>
    </citation>
    <scope>NUCLEOTIDE SEQUENCE</scope>
    <source>
        <strain evidence="7">NORP83</strain>
    </source>
</reference>
<dbReference type="AlphaFoldDB" id="A0A2A4Z0J7"/>
<evidence type="ECO:0000313" key="7">
    <source>
        <dbReference type="EMBL" id="PCJ00537.1"/>
    </source>
</evidence>
<feature type="transmembrane region" description="Helical" evidence="6">
    <location>
        <begin position="274"/>
        <end position="294"/>
    </location>
</feature>
<dbReference type="EMBL" id="NVUS01000011">
    <property type="protein sequence ID" value="PCJ00537.1"/>
    <property type="molecule type" value="Genomic_DNA"/>
</dbReference>
<feature type="transmembrane region" description="Helical" evidence="6">
    <location>
        <begin position="301"/>
        <end position="318"/>
    </location>
</feature>
<feature type="transmembrane region" description="Helical" evidence="6">
    <location>
        <begin position="220"/>
        <end position="239"/>
    </location>
</feature>
<gene>
    <name evidence="7" type="ORF">COB13_09525</name>
</gene>
<keyword evidence="5 6" id="KW-0472">Membrane</keyword>
<reference key="1">
    <citation type="submission" date="2017-08" db="EMBL/GenBank/DDBJ databases">
        <title>A dynamic microbial community with high functional redundancy inhabits the cold, oxic subseafloor aquifer.</title>
        <authorList>
            <person name="Tully B.J."/>
            <person name="Wheat C.G."/>
            <person name="Glazer B.T."/>
            <person name="Huber J.A."/>
        </authorList>
    </citation>
    <scope>NUCLEOTIDE SEQUENCE [LARGE SCALE GENOMIC DNA]</scope>
</reference>
<feature type="transmembrane region" description="Helical" evidence="6">
    <location>
        <begin position="169"/>
        <end position="190"/>
    </location>
</feature>